<evidence type="ECO:0000256" key="4">
    <source>
        <dbReference type="ARBA" id="ARBA00004477"/>
    </source>
</evidence>
<evidence type="ECO:0000256" key="15">
    <source>
        <dbReference type="ARBA" id="ARBA00023049"/>
    </source>
</evidence>
<evidence type="ECO:0000256" key="11">
    <source>
        <dbReference type="ARBA" id="ARBA00022801"/>
    </source>
</evidence>
<comment type="function">
    <text evidence="2">May be involved in vacuolar sorting and osmoregulation.</text>
</comment>
<evidence type="ECO:0000256" key="6">
    <source>
        <dbReference type="ARBA" id="ARBA00017435"/>
    </source>
</evidence>
<dbReference type="Gene3D" id="3.40.630.10">
    <property type="entry name" value="Zn peptidases"/>
    <property type="match status" value="1"/>
</dbReference>
<keyword evidence="12" id="KW-0256">Endoplasmic reticulum</keyword>
<dbReference type="eggNOG" id="KOG2194">
    <property type="taxonomic scope" value="Eukaryota"/>
</dbReference>
<evidence type="ECO:0000256" key="3">
    <source>
        <dbReference type="ARBA" id="ARBA00004128"/>
    </source>
</evidence>
<feature type="domain" description="Peptidase M28" evidence="20">
    <location>
        <begin position="120"/>
        <end position="305"/>
    </location>
</feature>
<dbReference type="AlphaFoldDB" id="D8QT36"/>
<keyword evidence="9 19" id="KW-0812">Transmembrane</keyword>
<feature type="transmembrane region" description="Helical" evidence="19">
    <location>
        <begin position="413"/>
        <end position="441"/>
    </location>
</feature>
<evidence type="ECO:0000256" key="14">
    <source>
        <dbReference type="ARBA" id="ARBA00022989"/>
    </source>
</evidence>
<dbReference type="OMA" id="FKHAVIF"/>
<keyword evidence="13" id="KW-0862">Zinc</keyword>
<evidence type="ECO:0000256" key="8">
    <source>
        <dbReference type="ARBA" id="ARBA00022670"/>
    </source>
</evidence>
<keyword evidence="17" id="KW-0325">Glycoprotein</keyword>
<evidence type="ECO:0000256" key="16">
    <source>
        <dbReference type="ARBA" id="ARBA00023136"/>
    </source>
</evidence>
<dbReference type="InParanoid" id="D8QT36"/>
<dbReference type="STRING" id="88036.D8QT36"/>
<evidence type="ECO:0000256" key="10">
    <source>
        <dbReference type="ARBA" id="ARBA00022723"/>
    </source>
</evidence>
<dbReference type="GO" id="GO:0046872">
    <property type="term" value="F:metal ion binding"/>
    <property type="evidence" value="ECO:0007669"/>
    <property type="project" value="UniProtKB-KW"/>
</dbReference>
<dbReference type="CDD" id="cd03875">
    <property type="entry name" value="M28_Fxna_like"/>
    <property type="match status" value="1"/>
</dbReference>
<dbReference type="GO" id="GO:0006508">
    <property type="term" value="P:proteolysis"/>
    <property type="evidence" value="ECO:0000318"/>
    <property type="project" value="GO_Central"/>
</dbReference>
<evidence type="ECO:0000256" key="2">
    <source>
        <dbReference type="ARBA" id="ARBA00003273"/>
    </source>
</evidence>
<dbReference type="FunCoup" id="D8QT36">
    <property type="interactions" value="854"/>
</dbReference>
<name>D8QT36_SELML</name>
<feature type="transmembrane region" description="Helical" evidence="19">
    <location>
        <begin position="348"/>
        <end position="368"/>
    </location>
</feature>
<evidence type="ECO:0000256" key="9">
    <source>
        <dbReference type="ARBA" id="ARBA00022692"/>
    </source>
</evidence>
<dbReference type="EMBL" id="GL377566">
    <property type="protein sequence ID" value="EFJ37545.1"/>
    <property type="molecule type" value="Genomic_DNA"/>
</dbReference>
<dbReference type="PANTHER" id="PTHR12147">
    <property type="entry name" value="METALLOPEPTIDASE M28 FAMILY MEMBER"/>
    <property type="match status" value="1"/>
</dbReference>
<accession>D8QT36</accession>
<keyword evidence="22" id="KW-1185">Reference proteome</keyword>
<evidence type="ECO:0000256" key="12">
    <source>
        <dbReference type="ARBA" id="ARBA00022824"/>
    </source>
</evidence>
<dbReference type="GO" id="GO:0005774">
    <property type="term" value="C:vacuolar membrane"/>
    <property type="evidence" value="ECO:0007669"/>
    <property type="project" value="UniProtKB-SubCell"/>
</dbReference>
<evidence type="ECO:0000313" key="22">
    <source>
        <dbReference type="Proteomes" id="UP000001514"/>
    </source>
</evidence>
<gene>
    <name evidence="21" type="ORF">SELMODRAFT_77473</name>
</gene>
<keyword evidence="16 19" id="KW-0472">Membrane</keyword>
<evidence type="ECO:0000313" key="21">
    <source>
        <dbReference type="EMBL" id="EFJ37545.1"/>
    </source>
</evidence>
<keyword evidence="10" id="KW-0479">Metal-binding</keyword>
<feature type="transmembrane region" description="Helical" evidence="19">
    <location>
        <begin position="486"/>
        <end position="502"/>
    </location>
</feature>
<comment type="cofactor">
    <cofactor evidence="1">
        <name>Zn(2+)</name>
        <dbReference type="ChEBI" id="CHEBI:29105"/>
    </cofactor>
</comment>
<feature type="transmembrane region" description="Helical" evidence="19">
    <location>
        <begin position="597"/>
        <end position="616"/>
    </location>
</feature>
<keyword evidence="15" id="KW-0482">Metalloprotease</keyword>
<dbReference type="InterPro" id="IPR045175">
    <property type="entry name" value="M28_fam"/>
</dbReference>
<sequence>MVILGLAVHYVQSIRLPRPLLAEEAGKLGFSEERAMGHLKVLTSFGPKPVGSENLDHALEYIVRVLESIKSKANSRVFMEIERFRAKPGRNRLQGGLFKGKTLAYADLSHVLVRLSSKHSDDAEDNAILVSSHVDTVFTSSGGGDCGSCVSSMLELVRALSNIAQGFKHSVVFLFNAGEEEGLDGAHSFITQHHWNSSIRAFIDLEAMGAGGKSKLFQAGPDKWLVDVFAQTARRPSANIVAQDVFQAGLIKSATDFQVYREIAGLSGLDFAYVENGAVYHTQNDAFKLVRAGSLQHLGDNILPFLVEVASSPELAHLGTSQSSKLEMVYFDVLGQYMVTFTRDFAKLLYSSVLIQSLLLFVGSMIRADQFSLPALLLAAFGVILFWIFSLSSAVAVAALLPRLCTYSVPYLAHPILAVGLFGAPAVFGGVIGHTLGYKLLRSYLVRSIPNSASVTAETEKFMFKAVFLMWLLVFGLGVWANAGSSYIAMAWLVIPSIAYGLKESSLSKHQAPRQLSSWTLLLGLPVPIVLTSDIFLSLPNVLISNLVRFDRHPGGGPPWVGNAVIAVMISAILCLSLSYLMPYIHRDPFVRSGAGVWISLSTIFIFLVSLSVVSYELVPAFTKDVARGTYVVHVIEANMDKLSSESYISVSFTTPGGLGKEVQSLAESGFTCGGTERPDFVTFGVRKGCEKPSDLDEDLWQGRPNLTILSDHTVGDQRTTSVLLKTMSSNRWSLSIDTDRIQALHVDIITDETEMLVPKDDIAGIDGVHVLQFASGKNGPHVFNIELVWQKGISAEKSSKELLKLRTDLNVLTPDAAKTLKLLPDFCTLFGKSTSPYTLAYLSRLSL</sequence>
<comment type="similarity">
    <text evidence="5">Belongs to the peptidase M28 family.</text>
</comment>
<evidence type="ECO:0000259" key="20">
    <source>
        <dbReference type="Pfam" id="PF04389"/>
    </source>
</evidence>
<keyword evidence="8" id="KW-0645">Protease</keyword>
<dbReference type="HOGENOM" id="CLU_007385_0_0_1"/>
<proteinExistence type="inferred from homology"/>
<keyword evidence="11" id="KW-0378">Hydrolase</keyword>
<evidence type="ECO:0000256" key="5">
    <source>
        <dbReference type="ARBA" id="ARBA00010918"/>
    </source>
</evidence>
<protein>
    <recommendedName>
        <fullName evidence="6">Vacuolar membrane protease</fullName>
    </recommendedName>
    <alternativeName>
        <fullName evidence="18">FXNA-related family protease 1</fullName>
    </alternativeName>
</protein>
<organism evidence="22">
    <name type="scientific">Selaginella moellendorffii</name>
    <name type="common">Spikemoss</name>
    <dbReference type="NCBI Taxonomy" id="88036"/>
    <lineage>
        <taxon>Eukaryota</taxon>
        <taxon>Viridiplantae</taxon>
        <taxon>Streptophyta</taxon>
        <taxon>Embryophyta</taxon>
        <taxon>Tracheophyta</taxon>
        <taxon>Lycopodiopsida</taxon>
        <taxon>Selaginellales</taxon>
        <taxon>Selaginellaceae</taxon>
        <taxon>Selaginella</taxon>
    </lineage>
</organism>
<feature type="transmembrane region" description="Helical" evidence="19">
    <location>
        <begin position="462"/>
        <end position="480"/>
    </location>
</feature>
<dbReference type="SUPFAM" id="SSF53187">
    <property type="entry name" value="Zn-dependent exopeptidases"/>
    <property type="match status" value="1"/>
</dbReference>
<keyword evidence="14 19" id="KW-1133">Transmembrane helix</keyword>
<evidence type="ECO:0000256" key="1">
    <source>
        <dbReference type="ARBA" id="ARBA00001947"/>
    </source>
</evidence>
<dbReference type="GO" id="GO:0005789">
    <property type="term" value="C:endoplasmic reticulum membrane"/>
    <property type="evidence" value="ECO:0007669"/>
    <property type="project" value="UniProtKB-SubCell"/>
</dbReference>
<dbReference type="Pfam" id="PF04389">
    <property type="entry name" value="Peptidase_M28"/>
    <property type="match status" value="1"/>
</dbReference>
<dbReference type="PANTHER" id="PTHR12147:SF58">
    <property type="entry name" value="VACUOLAR MEMBRANE PROTEASE"/>
    <property type="match status" value="1"/>
</dbReference>
<keyword evidence="7" id="KW-0926">Vacuole</keyword>
<reference evidence="21 22" key="1">
    <citation type="journal article" date="2011" name="Science">
        <title>The Selaginella genome identifies genetic changes associated with the evolution of vascular plants.</title>
        <authorList>
            <person name="Banks J.A."/>
            <person name="Nishiyama T."/>
            <person name="Hasebe M."/>
            <person name="Bowman J.L."/>
            <person name="Gribskov M."/>
            <person name="dePamphilis C."/>
            <person name="Albert V.A."/>
            <person name="Aono N."/>
            <person name="Aoyama T."/>
            <person name="Ambrose B.A."/>
            <person name="Ashton N.W."/>
            <person name="Axtell M.J."/>
            <person name="Barker E."/>
            <person name="Barker M.S."/>
            <person name="Bennetzen J.L."/>
            <person name="Bonawitz N.D."/>
            <person name="Chapple C."/>
            <person name="Cheng C."/>
            <person name="Correa L.G."/>
            <person name="Dacre M."/>
            <person name="DeBarry J."/>
            <person name="Dreyer I."/>
            <person name="Elias M."/>
            <person name="Engstrom E.M."/>
            <person name="Estelle M."/>
            <person name="Feng L."/>
            <person name="Finet C."/>
            <person name="Floyd S.K."/>
            <person name="Frommer W.B."/>
            <person name="Fujita T."/>
            <person name="Gramzow L."/>
            <person name="Gutensohn M."/>
            <person name="Harholt J."/>
            <person name="Hattori M."/>
            <person name="Heyl A."/>
            <person name="Hirai T."/>
            <person name="Hiwatashi Y."/>
            <person name="Ishikawa M."/>
            <person name="Iwata M."/>
            <person name="Karol K.G."/>
            <person name="Koehler B."/>
            <person name="Kolukisaoglu U."/>
            <person name="Kubo M."/>
            <person name="Kurata T."/>
            <person name="Lalonde S."/>
            <person name="Li K."/>
            <person name="Li Y."/>
            <person name="Litt A."/>
            <person name="Lyons E."/>
            <person name="Manning G."/>
            <person name="Maruyama T."/>
            <person name="Michael T.P."/>
            <person name="Mikami K."/>
            <person name="Miyazaki S."/>
            <person name="Morinaga S."/>
            <person name="Murata T."/>
            <person name="Mueller-Roeber B."/>
            <person name="Nelson D.R."/>
            <person name="Obara M."/>
            <person name="Oguri Y."/>
            <person name="Olmstead R.G."/>
            <person name="Onodera N."/>
            <person name="Petersen B.L."/>
            <person name="Pils B."/>
            <person name="Prigge M."/>
            <person name="Rensing S.A."/>
            <person name="Riano-Pachon D.M."/>
            <person name="Roberts A.W."/>
            <person name="Sato Y."/>
            <person name="Scheller H.V."/>
            <person name="Schulz B."/>
            <person name="Schulz C."/>
            <person name="Shakirov E.V."/>
            <person name="Shibagaki N."/>
            <person name="Shinohara N."/>
            <person name="Shippen D.E."/>
            <person name="Soerensen I."/>
            <person name="Sotooka R."/>
            <person name="Sugimoto N."/>
            <person name="Sugita M."/>
            <person name="Sumikawa N."/>
            <person name="Tanurdzic M."/>
            <person name="Theissen G."/>
            <person name="Ulvskov P."/>
            <person name="Wakazuki S."/>
            <person name="Weng J.K."/>
            <person name="Willats W.W."/>
            <person name="Wipf D."/>
            <person name="Wolf P.G."/>
            <person name="Yang L."/>
            <person name="Zimmer A.D."/>
            <person name="Zhu Q."/>
            <person name="Mitros T."/>
            <person name="Hellsten U."/>
            <person name="Loque D."/>
            <person name="Otillar R."/>
            <person name="Salamov A."/>
            <person name="Schmutz J."/>
            <person name="Shapiro H."/>
            <person name="Lindquist E."/>
            <person name="Lucas S."/>
            <person name="Rokhsar D."/>
            <person name="Grigoriev I.V."/>
        </authorList>
    </citation>
    <scope>NUCLEOTIDE SEQUENCE [LARGE SCALE GENOMIC DNA]</scope>
</reference>
<evidence type="ECO:0000256" key="17">
    <source>
        <dbReference type="ARBA" id="ARBA00023180"/>
    </source>
</evidence>
<feature type="transmembrane region" description="Helical" evidence="19">
    <location>
        <begin position="564"/>
        <end position="585"/>
    </location>
</feature>
<dbReference type="InterPro" id="IPR007484">
    <property type="entry name" value="Peptidase_M28"/>
</dbReference>
<dbReference type="FunFam" id="3.40.630.10:FF:000008">
    <property type="entry name" value="Endoplasmic reticulum metallopeptidase 1"/>
    <property type="match status" value="1"/>
</dbReference>
<feature type="transmembrane region" description="Helical" evidence="19">
    <location>
        <begin position="522"/>
        <end position="544"/>
    </location>
</feature>
<evidence type="ECO:0000256" key="7">
    <source>
        <dbReference type="ARBA" id="ARBA00022554"/>
    </source>
</evidence>
<evidence type="ECO:0000256" key="13">
    <source>
        <dbReference type="ARBA" id="ARBA00022833"/>
    </source>
</evidence>
<comment type="subcellular location">
    <subcellularLocation>
        <location evidence="4">Endoplasmic reticulum membrane</location>
        <topology evidence="4">Multi-pass membrane protein</topology>
    </subcellularLocation>
    <subcellularLocation>
        <location evidence="3">Vacuole membrane</location>
        <topology evidence="3">Multi-pass membrane protein</topology>
    </subcellularLocation>
</comment>
<dbReference type="Proteomes" id="UP000001514">
    <property type="component" value="Unassembled WGS sequence"/>
</dbReference>
<feature type="transmembrane region" description="Helical" evidence="19">
    <location>
        <begin position="375"/>
        <end position="401"/>
    </location>
</feature>
<dbReference type="KEGG" id="smo:SELMODRAFT_77473"/>
<dbReference type="InterPro" id="IPR048024">
    <property type="entry name" value="Fxna-like_M28_dom"/>
</dbReference>
<dbReference type="Gramene" id="EFJ37545">
    <property type="protein sequence ID" value="EFJ37545"/>
    <property type="gene ID" value="SELMODRAFT_77473"/>
</dbReference>
<dbReference type="GO" id="GO:0008235">
    <property type="term" value="F:metalloexopeptidase activity"/>
    <property type="evidence" value="ECO:0007669"/>
    <property type="project" value="InterPro"/>
</dbReference>
<evidence type="ECO:0000256" key="19">
    <source>
        <dbReference type="SAM" id="Phobius"/>
    </source>
</evidence>
<evidence type="ECO:0000256" key="18">
    <source>
        <dbReference type="ARBA" id="ARBA00031512"/>
    </source>
</evidence>